<evidence type="ECO:0000313" key="1">
    <source>
        <dbReference type="EMBL" id="EPS57823.1"/>
    </source>
</evidence>
<dbReference type="EMBL" id="AUSU01009801">
    <property type="protein sequence ID" value="EPS57823.1"/>
    <property type="molecule type" value="Genomic_DNA"/>
</dbReference>
<proteinExistence type="predicted"/>
<organism evidence="1 2">
    <name type="scientific">Genlisea aurea</name>
    <dbReference type="NCBI Taxonomy" id="192259"/>
    <lineage>
        <taxon>Eukaryota</taxon>
        <taxon>Viridiplantae</taxon>
        <taxon>Streptophyta</taxon>
        <taxon>Embryophyta</taxon>
        <taxon>Tracheophyta</taxon>
        <taxon>Spermatophyta</taxon>
        <taxon>Magnoliopsida</taxon>
        <taxon>eudicotyledons</taxon>
        <taxon>Gunneridae</taxon>
        <taxon>Pentapetalae</taxon>
        <taxon>asterids</taxon>
        <taxon>lamiids</taxon>
        <taxon>Lamiales</taxon>
        <taxon>Lentibulariaceae</taxon>
        <taxon>Genlisea</taxon>
    </lineage>
</organism>
<name>S8D568_9LAMI</name>
<sequence length="353" mass="37661">AVRHLKQMSHEVCLPNNASSRRPAALQALSRRLNRGFNEAVNSFVDEGWSMMESDGLDDVAVHVNSSPGKLTETIHNYSMSNAVLSAKASILLQNVSPAVVLRFLREHRSEWADGEIDAYSAVAAVKAGGSYSLPVSRGTCFGGGHIVLPLGSTFMEVIKLQNVAQYGEESGVPNDVFLLQVYSGVDEGGVGELIFAPIDASFSDDGPLLPSGFRVIPLDAESDPSSPNRTLDLASALEVGSFRCAESCRSSSGFSRSSVVTMAFQFAFGVHLQEGSVAAMARQYVRSVISSVRRVASALSPARAPPPPPPPCFHATPEAQTLASWICSSYRFYLGTEMVSQMERNDGGGGVL</sequence>
<reference evidence="1 2" key="1">
    <citation type="journal article" date="2013" name="BMC Genomics">
        <title>The miniature genome of a carnivorous plant Genlisea aurea contains a low number of genes and short non-coding sequences.</title>
        <authorList>
            <person name="Leushkin E.V."/>
            <person name="Sutormin R.A."/>
            <person name="Nabieva E.R."/>
            <person name="Penin A.A."/>
            <person name="Kondrashov A.S."/>
            <person name="Logacheva M.D."/>
        </authorList>
    </citation>
    <scope>NUCLEOTIDE SEQUENCE [LARGE SCALE GENOMIC DNA]</scope>
</reference>
<dbReference type="PANTHER" id="PTHR45950">
    <property type="entry name" value="HOMEOBOX-LEUCINE ZIPPER PROTEIN ATHB-14"/>
    <property type="match status" value="1"/>
</dbReference>
<accession>S8D568</accession>
<dbReference type="GO" id="GO:0003700">
    <property type="term" value="F:DNA-binding transcription factor activity"/>
    <property type="evidence" value="ECO:0007669"/>
    <property type="project" value="InterPro"/>
</dbReference>
<dbReference type="InterPro" id="IPR044830">
    <property type="entry name" value="HD-Zip_III"/>
</dbReference>
<protein>
    <recommendedName>
        <fullName evidence="3">START domain-containing protein</fullName>
    </recommendedName>
</protein>
<dbReference type="Proteomes" id="UP000015453">
    <property type="component" value="Unassembled WGS sequence"/>
</dbReference>
<dbReference type="AlphaFoldDB" id="S8D568"/>
<gene>
    <name evidence="1" type="ORF">M569_16994</name>
</gene>
<feature type="non-terminal residue" evidence="1">
    <location>
        <position position="353"/>
    </location>
</feature>
<feature type="non-terminal residue" evidence="1">
    <location>
        <position position="1"/>
    </location>
</feature>
<evidence type="ECO:0000313" key="2">
    <source>
        <dbReference type="Proteomes" id="UP000015453"/>
    </source>
</evidence>
<comment type="caution">
    <text evidence="1">The sequence shown here is derived from an EMBL/GenBank/DDBJ whole genome shotgun (WGS) entry which is preliminary data.</text>
</comment>
<keyword evidence="2" id="KW-1185">Reference proteome</keyword>
<evidence type="ECO:0008006" key="3">
    <source>
        <dbReference type="Google" id="ProtNLM"/>
    </source>
</evidence>
<dbReference type="OrthoDB" id="999759at2759"/>
<dbReference type="PANTHER" id="PTHR45950:SF6">
    <property type="entry name" value="HOMEOBOX-LEUCINE ZIPPER PROTEIN ATHB-8"/>
    <property type="match status" value="1"/>
</dbReference>